<evidence type="ECO:0000313" key="5">
    <source>
        <dbReference type="Ensembl" id="ENSSMRP00000000083.1"/>
    </source>
</evidence>
<dbReference type="OMA" id="FFGRITV"/>
<protein>
    <recommendedName>
        <fullName evidence="3">Nuclear receptor 2C2-associated protein</fullName>
    </recommendedName>
</protein>
<dbReference type="GeneTree" id="ENSGT00390000017748"/>
<keyword evidence="6" id="KW-1185">Reference proteome</keyword>
<proteinExistence type="inferred from homology"/>
<evidence type="ECO:0000256" key="3">
    <source>
        <dbReference type="ARBA" id="ARBA00019956"/>
    </source>
</evidence>
<comment type="subcellular location">
    <subcellularLocation>
        <location evidence="1">Nucleus</location>
    </subcellularLocation>
</comment>
<name>A0A8D0AWS0_SALMN</name>
<comment type="similarity">
    <text evidence="2">Belongs to the NR2C2AP family.</text>
</comment>
<evidence type="ECO:0000256" key="2">
    <source>
        <dbReference type="ARBA" id="ARBA00009556"/>
    </source>
</evidence>
<dbReference type="Proteomes" id="UP000694421">
    <property type="component" value="Unplaced"/>
</dbReference>
<reference evidence="5" key="1">
    <citation type="submission" date="2025-08" db="UniProtKB">
        <authorList>
            <consortium name="Ensembl"/>
        </authorList>
    </citation>
    <scope>IDENTIFICATION</scope>
</reference>
<dbReference type="FunFam" id="2.60.120.260:FF:000070">
    <property type="entry name" value="Nuclear receptor 2C2-associated protein"/>
    <property type="match status" value="1"/>
</dbReference>
<dbReference type="Pfam" id="PF22633">
    <property type="entry name" value="F5_F8_type_C_2"/>
    <property type="match status" value="1"/>
</dbReference>
<dbReference type="Gene3D" id="2.60.120.260">
    <property type="entry name" value="Galactose-binding domain-like"/>
    <property type="match status" value="1"/>
</dbReference>
<dbReference type="AlphaFoldDB" id="A0A8D0AWS0"/>
<evidence type="ECO:0000256" key="4">
    <source>
        <dbReference type="ARBA" id="ARBA00023242"/>
    </source>
</evidence>
<evidence type="ECO:0000313" key="6">
    <source>
        <dbReference type="Proteomes" id="UP000694421"/>
    </source>
</evidence>
<dbReference type="GO" id="GO:0005654">
    <property type="term" value="C:nucleoplasm"/>
    <property type="evidence" value="ECO:0007669"/>
    <property type="project" value="Ensembl"/>
</dbReference>
<dbReference type="InterPro" id="IPR008979">
    <property type="entry name" value="Galactose-bd-like_sf"/>
</dbReference>
<organism evidence="5 6">
    <name type="scientific">Salvator merianae</name>
    <name type="common">Argentine black and white tegu</name>
    <name type="synonym">Tupinambis merianae</name>
    <dbReference type="NCBI Taxonomy" id="96440"/>
    <lineage>
        <taxon>Eukaryota</taxon>
        <taxon>Metazoa</taxon>
        <taxon>Chordata</taxon>
        <taxon>Craniata</taxon>
        <taxon>Vertebrata</taxon>
        <taxon>Euteleostomi</taxon>
        <taxon>Lepidosauria</taxon>
        <taxon>Squamata</taxon>
        <taxon>Bifurcata</taxon>
        <taxon>Unidentata</taxon>
        <taxon>Episquamata</taxon>
        <taxon>Laterata</taxon>
        <taxon>Teiioidea</taxon>
        <taxon>Teiidae</taxon>
        <taxon>Salvator</taxon>
    </lineage>
</organism>
<dbReference type="SUPFAM" id="SSF49785">
    <property type="entry name" value="Galactose-binding domain-like"/>
    <property type="match status" value="1"/>
</dbReference>
<keyword evidence="4" id="KW-0539">Nucleus</keyword>
<accession>A0A8D0AWS0</accession>
<evidence type="ECO:0000256" key="1">
    <source>
        <dbReference type="ARBA" id="ARBA00004123"/>
    </source>
</evidence>
<dbReference type="Ensembl" id="ENSSMRT00000000097.1">
    <property type="protein sequence ID" value="ENSSMRP00000000083.1"/>
    <property type="gene ID" value="ENSSMRG00000000094.1"/>
</dbReference>
<reference evidence="5" key="2">
    <citation type="submission" date="2025-09" db="UniProtKB">
        <authorList>
            <consortium name="Ensembl"/>
        </authorList>
    </citation>
    <scope>IDENTIFICATION</scope>
</reference>
<sequence>MSSSLICENTVRKVSSVFQHDTKHFGKNNMFDGNEETCWNSDQGVTQWVTLEFPHTVRVSQIRIQFQGGFASEMCTVKGCRKGEELSHVAEFHPEETSSLQSFSFKETQLDKMKIIFDNNTDFFGRLIIYQLDVRGEKV</sequence>